<dbReference type="RefSeq" id="WP_026862248.1">
    <property type="nucleotide sequence ID" value="NZ_PIQE01000001.1"/>
</dbReference>
<evidence type="ECO:0000313" key="3">
    <source>
        <dbReference type="Proteomes" id="UP000287022"/>
    </source>
</evidence>
<feature type="transmembrane region" description="Helical" evidence="1">
    <location>
        <begin position="93"/>
        <end position="112"/>
    </location>
</feature>
<keyword evidence="1" id="KW-1133">Transmembrane helix</keyword>
<keyword evidence="3" id="KW-1185">Reference proteome</keyword>
<sequence length="152" mass="17217">MLSTIIKELIVVFMVGFLPLFTAYWLGGIDQLNTIVSMLLAQDFSMIHAVILSSIFFIAKFLNHYIYFKKDNQRKFVSGACAIFEEVGNSTLTIIRVGAGVLIGFPILWLIYDIDTFDSSGAVFFLYGVIALIDACFLSMIHDYIKNKWRAH</sequence>
<comment type="caution">
    <text evidence="2">The sequence shown here is derived from an EMBL/GenBank/DDBJ whole genome shotgun (WGS) entry which is preliminary data.</text>
</comment>
<proteinExistence type="predicted"/>
<organism evidence="2 3">
    <name type="scientific">Pseudidiomarina sediminum</name>
    <dbReference type="NCBI Taxonomy" id="431675"/>
    <lineage>
        <taxon>Bacteria</taxon>
        <taxon>Pseudomonadati</taxon>
        <taxon>Pseudomonadota</taxon>
        <taxon>Gammaproteobacteria</taxon>
        <taxon>Alteromonadales</taxon>
        <taxon>Idiomarinaceae</taxon>
        <taxon>Pseudidiomarina</taxon>
    </lineage>
</organism>
<keyword evidence="1" id="KW-0812">Transmembrane</keyword>
<dbReference type="AlphaFoldDB" id="A0A432Z7K5"/>
<feature type="transmembrane region" description="Helical" evidence="1">
    <location>
        <begin position="124"/>
        <end position="145"/>
    </location>
</feature>
<keyword evidence="1" id="KW-0472">Membrane</keyword>
<accession>A0A432Z7K5</accession>
<reference evidence="3" key="1">
    <citation type="journal article" date="2018" name="Front. Microbiol.">
        <title>Genome-Based Analysis Reveals the Taxonomy and Diversity of the Family Idiomarinaceae.</title>
        <authorList>
            <person name="Liu Y."/>
            <person name="Lai Q."/>
            <person name="Shao Z."/>
        </authorList>
    </citation>
    <scope>NUCLEOTIDE SEQUENCE [LARGE SCALE GENOMIC DNA]</scope>
    <source>
        <strain evidence="3">c121</strain>
    </source>
</reference>
<evidence type="ECO:0000256" key="1">
    <source>
        <dbReference type="SAM" id="Phobius"/>
    </source>
</evidence>
<name>A0A432Z7K5_9GAMM</name>
<dbReference type="EMBL" id="PIQE01000001">
    <property type="protein sequence ID" value="RUO73878.1"/>
    <property type="molecule type" value="Genomic_DNA"/>
</dbReference>
<feature type="transmembrane region" description="Helical" evidence="1">
    <location>
        <begin position="9"/>
        <end position="26"/>
    </location>
</feature>
<gene>
    <name evidence="2" type="ORF">CWI80_00475</name>
</gene>
<dbReference type="Proteomes" id="UP000287022">
    <property type="component" value="Unassembled WGS sequence"/>
</dbReference>
<protein>
    <submittedName>
        <fullName evidence="2">Uncharacterized protein</fullName>
    </submittedName>
</protein>
<feature type="transmembrane region" description="Helical" evidence="1">
    <location>
        <begin position="46"/>
        <end position="68"/>
    </location>
</feature>
<evidence type="ECO:0000313" key="2">
    <source>
        <dbReference type="EMBL" id="RUO73878.1"/>
    </source>
</evidence>